<feature type="chain" id="PRO_5021043474" description="Carboxylic ester hydrolase" evidence="3">
    <location>
        <begin position="24"/>
        <end position="551"/>
    </location>
</feature>
<protein>
    <recommendedName>
        <fullName evidence="3">Carboxylic ester hydrolase</fullName>
        <ecNumber evidence="3">3.1.1.-</ecNumber>
    </recommendedName>
</protein>
<dbReference type="PANTHER" id="PTHR11559">
    <property type="entry name" value="CARBOXYLESTERASE"/>
    <property type="match status" value="1"/>
</dbReference>
<feature type="domain" description="Carboxylesterase type B" evidence="4">
    <location>
        <begin position="41"/>
        <end position="520"/>
    </location>
</feature>
<name>A0A4R0RIL6_9APHY</name>
<dbReference type="AlphaFoldDB" id="A0A4R0RIL6"/>
<dbReference type="InterPro" id="IPR029058">
    <property type="entry name" value="AB_hydrolase_fold"/>
</dbReference>
<comment type="similarity">
    <text evidence="1 3">Belongs to the type-B carboxylesterase/lipase family.</text>
</comment>
<dbReference type="InterPro" id="IPR002018">
    <property type="entry name" value="CarbesteraseB"/>
</dbReference>
<proteinExistence type="inferred from homology"/>
<dbReference type="InterPro" id="IPR019826">
    <property type="entry name" value="Carboxylesterase_B_AS"/>
</dbReference>
<dbReference type="InterPro" id="IPR050309">
    <property type="entry name" value="Type-B_Carboxylest/Lipase"/>
</dbReference>
<dbReference type="GO" id="GO:0016787">
    <property type="term" value="F:hydrolase activity"/>
    <property type="evidence" value="ECO:0007669"/>
    <property type="project" value="UniProtKB-KW"/>
</dbReference>
<gene>
    <name evidence="5" type="ORF">EIP91_001111</name>
</gene>
<keyword evidence="2 3" id="KW-0378">Hydrolase</keyword>
<organism evidence="5 6">
    <name type="scientific">Steccherinum ochraceum</name>
    <dbReference type="NCBI Taxonomy" id="92696"/>
    <lineage>
        <taxon>Eukaryota</taxon>
        <taxon>Fungi</taxon>
        <taxon>Dikarya</taxon>
        <taxon>Basidiomycota</taxon>
        <taxon>Agaricomycotina</taxon>
        <taxon>Agaricomycetes</taxon>
        <taxon>Polyporales</taxon>
        <taxon>Steccherinaceae</taxon>
        <taxon>Steccherinum</taxon>
    </lineage>
</organism>
<sequence>MGSSSLFHVVFAALAFAFSAALASDVGSSSPTVVLDTATFTGVTDGTSNKFLGIPFAEPPVGDLRLRLPVANSPYIGSHDATQFGPACPQQQPNLTLPPQMAPEAASFLTAGLTILDSPQSEDCLTLNVWTPAGTQEGANLPVAVWIYGGCFEFGGTSSYDGAVIVNRSIALNRPMIYVSMNYRLAALGFLASKEVKEAGVANLGLQDQRLAFQWVQKYIFAFGGDPSEVTLFGESAGGWSIGAHMVANGGDTGGLFRAAFMESGSPLPVGDITEGQPLYDAIVTHVGCDASPDTLECLRQSPFDKLKAAIDASPNLFDYGATSILAWAPRADGTYIADSPQQLLLQGKVARIPVVDGDCDDEGTNFGVASLNVTSDADFELYLEQFWSPDFSSDDIAKLSQAYPADITQGSPFDTGTQNALTPEWKRIAAVVGDFVFEAPRRFFLQQVSDKANTWSYLSKRMKSLPDLGSAHTSELPNMYGPGDLTDYLINFVNDLDPNGPTVLSWPKYDTSSAQLLTLLDGSPSETITADTFREDGINLAIELSLKYTI</sequence>
<dbReference type="EC" id="3.1.1.-" evidence="3"/>
<keyword evidence="3" id="KW-0732">Signal</keyword>
<feature type="signal peptide" evidence="3">
    <location>
        <begin position="1"/>
        <end position="23"/>
    </location>
</feature>
<evidence type="ECO:0000313" key="6">
    <source>
        <dbReference type="Proteomes" id="UP000292702"/>
    </source>
</evidence>
<dbReference type="EMBL" id="RWJN01000127">
    <property type="protein sequence ID" value="TCD66643.1"/>
    <property type="molecule type" value="Genomic_DNA"/>
</dbReference>
<dbReference type="SUPFAM" id="SSF53474">
    <property type="entry name" value="alpha/beta-Hydrolases"/>
    <property type="match status" value="1"/>
</dbReference>
<evidence type="ECO:0000256" key="1">
    <source>
        <dbReference type="ARBA" id="ARBA00005964"/>
    </source>
</evidence>
<dbReference type="Pfam" id="PF00135">
    <property type="entry name" value="COesterase"/>
    <property type="match status" value="1"/>
</dbReference>
<keyword evidence="6" id="KW-1185">Reference proteome</keyword>
<evidence type="ECO:0000259" key="4">
    <source>
        <dbReference type="Pfam" id="PF00135"/>
    </source>
</evidence>
<dbReference type="PROSITE" id="PS00122">
    <property type="entry name" value="CARBOXYLESTERASE_B_1"/>
    <property type="match status" value="1"/>
</dbReference>
<evidence type="ECO:0000313" key="5">
    <source>
        <dbReference type="EMBL" id="TCD66643.1"/>
    </source>
</evidence>
<reference evidence="5 6" key="1">
    <citation type="submission" date="2018-11" db="EMBL/GenBank/DDBJ databases">
        <title>Genome assembly of Steccherinum ochraceum LE-BIN_3174, the white-rot fungus of the Steccherinaceae family (The Residual Polyporoid clade, Polyporales, Basidiomycota).</title>
        <authorList>
            <person name="Fedorova T.V."/>
            <person name="Glazunova O.A."/>
            <person name="Landesman E.O."/>
            <person name="Moiseenko K.V."/>
            <person name="Psurtseva N.V."/>
            <person name="Savinova O.S."/>
            <person name="Shakhova N.V."/>
            <person name="Tyazhelova T.V."/>
            <person name="Vasina D.V."/>
        </authorList>
    </citation>
    <scope>NUCLEOTIDE SEQUENCE [LARGE SCALE GENOMIC DNA]</scope>
    <source>
        <strain evidence="5 6">LE-BIN_3174</strain>
    </source>
</reference>
<dbReference type="Proteomes" id="UP000292702">
    <property type="component" value="Unassembled WGS sequence"/>
</dbReference>
<dbReference type="OrthoDB" id="408631at2759"/>
<evidence type="ECO:0000256" key="3">
    <source>
        <dbReference type="RuleBase" id="RU361235"/>
    </source>
</evidence>
<evidence type="ECO:0000256" key="2">
    <source>
        <dbReference type="ARBA" id="ARBA00022801"/>
    </source>
</evidence>
<dbReference type="STRING" id="92696.A0A4R0RIL6"/>
<dbReference type="PROSITE" id="PS00941">
    <property type="entry name" value="CARBOXYLESTERASE_B_2"/>
    <property type="match status" value="1"/>
</dbReference>
<dbReference type="InterPro" id="IPR019819">
    <property type="entry name" value="Carboxylesterase_B_CS"/>
</dbReference>
<comment type="caution">
    <text evidence="5">The sequence shown here is derived from an EMBL/GenBank/DDBJ whole genome shotgun (WGS) entry which is preliminary data.</text>
</comment>
<dbReference type="Gene3D" id="3.40.50.1820">
    <property type="entry name" value="alpha/beta hydrolase"/>
    <property type="match status" value="1"/>
</dbReference>
<accession>A0A4R0RIL6</accession>